<sequence length="276" mass="29522">MSTQAISSCGDEVLIAVVGRPGSGKTSCVPQFIRQATSSKRRLSSYFAILSPTQRVEAAHPIRLLGKVVTLIDTPGYDRNRPSRGQTGRGLAETELVSKILSFLSATFGEGRKLDGIIFVHHAWHTRHTKSSDMDVWKPVLAQSATVDNIIVVGTATIRGTLSNVGHVHGGEAARKASVSTRSNTSESASSSGVDVPAENCFSNNMIIFNINSRKSAQDAVCRVMDAYIVAPESGADTIGSRESWHTCLTDVSPDPQDRSIVDGSESPQTPEDKGQ</sequence>
<dbReference type="Gene3D" id="3.40.50.300">
    <property type="entry name" value="P-loop containing nucleotide triphosphate hydrolases"/>
    <property type="match status" value="1"/>
</dbReference>
<organism evidence="2 3">
    <name type="scientific">Cristinia sonorae</name>
    <dbReference type="NCBI Taxonomy" id="1940300"/>
    <lineage>
        <taxon>Eukaryota</taxon>
        <taxon>Fungi</taxon>
        <taxon>Dikarya</taxon>
        <taxon>Basidiomycota</taxon>
        <taxon>Agaricomycotina</taxon>
        <taxon>Agaricomycetes</taxon>
        <taxon>Agaricomycetidae</taxon>
        <taxon>Agaricales</taxon>
        <taxon>Pleurotineae</taxon>
        <taxon>Stephanosporaceae</taxon>
        <taxon>Cristinia</taxon>
    </lineage>
</organism>
<evidence type="ECO:0000313" key="2">
    <source>
        <dbReference type="EMBL" id="KAH8092657.1"/>
    </source>
</evidence>
<reference evidence="2" key="1">
    <citation type="journal article" date="2021" name="New Phytol.">
        <title>Evolutionary innovations through gain and loss of genes in the ectomycorrhizal Boletales.</title>
        <authorList>
            <person name="Wu G."/>
            <person name="Miyauchi S."/>
            <person name="Morin E."/>
            <person name="Kuo A."/>
            <person name="Drula E."/>
            <person name="Varga T."/>
            <person name="Kohler A."/>
            <person name="Feng B."/>
            <person name="Cao Y."/>
            <person name="Lipzen A."/>
            <person name="Daum C."/>
            <person name="Hundley H."/>
            <person name="Pangilinan J."/>
            <person name="Johnson J."/>
            <person name="Barry K."/>
            <person name="LaButti K."/>
            <person name="Ng V."/>
            <person name="Ahrendt S."/>
            <person name="Min B."/>
            <person name="Choi I.G."/>
            <person name="Park H."/>
            <person name="Plett J.M."/>
            <person name="Magnuson J."/>
            <person name="Spatafora J.W."/>
            <person name="Nagy L.G."/>
            <person name="Henrissat B."/>
            <person name="Grigoriev I.V."/>
            <person name="Yang Z.L."/>
            <person name="Xu J."/>
            <person name="Martin F.M."/>
        </authorList>
    </citation>
    <scope>NUCLEOTIDE SEQUENCE</scope>
    <source>
        <strain evidence="2">KKN 215</strain>
    </source>
</reference>
<comment type="caution">
    <text evidence="2">The sequence shown here is derived from an EMBL/GenBank/DDBJ whole genome shotgun (WGS) entry which is preliminary data.</text>
</comment>
<evidence type="ECO:0000256" key="1">
    <source>
        <dbReference type="SAM" id="MobiDB-lite"/>
    </source>
</evidence>
<proteinExistence type="predicted"/>
<dbReference type="OrthoDB" id="8954335at2759"/>
<protein>
    <recommendedName>
        <fullName evidence="4">G domain-containing protein</fullName>
    </recommendedName>
</protein>
<feature type="compositionally biased region" description="Low complexity" evidence="1">
    <location>
        <begin position="178"/>
        <end position="192"/>
    </location>
</feature>
<dbReference type="SUPFAM" id="SSF52540">
    <property type="entry name" value="P-loop containing nucleoside triphosphate hydrolases"/>
    <property type="match status" value="1"/>
</dbReference>
<gene>
    <name evidence="2" type="ORF">BXZ70DRAFT_452333</name>
</gene>
<dbReference type="Proteomes" id="UP000813824">
    <property type="component" value="Unassembled WGS sequence"/>
</dbReference>
<dbReference type="EMBL" id="JAEVFJ010000031">
    <property type="protein sequence ID" value="KAH8092657.1"/>
    <property type="molecule type" value="Genomic_DNA"/>
</dbReference>
<name>A0A8K0UI27_9AGAR</name>
<evidence type="ECO:0000313" key="3">
    <source>
        <dbReference type="Proteomes" id="UP000813824"/>
    </source>
</evidence>
<dbReference type="AlphaFoldDB" id="A0A8K0UI27"/>
<evidence type="ECO:0008006" key="4">
    <source>
        <dbReference type="Google" id="ProtNLM"/>
    </source>
</evidence>
<accession>A0A8K0UI27</accession>
<keyword evidence="3" id="KW-1185">Reference proteome</keyword>
<feature type="region of interest" description="Disordered" evidence="1">
    <location>
        <begin position="171"/>
        <end position="195"/>
    </location>
</feature>
<dbReference type="InterPro" id="IPR027417">
    <property type="entry name" value="P-loop_NTPase"/>
</dbReference>
<feature type="region of interest" description="Disordered" evidence="1">
    <location>
        <begin position="249"/>
        <end position="276"/>
    </location>
</feature>